<evidence type="ECO:0000256" key="4">
    <source>
        <dbReference type="ARBA" id="ARBA00012702"/>
    </source>
</evidence>
<dbReference type="GO" id="GO:0005965">
    <property type="term" value="C:protein farnesyltransferase complex"/>
    <property type="evidence" value="ECO:0007669"/>
    <property type="project" value="TreeGrafter"/>
</dbReference>
<keyword evidence="8" id="KW-0460">Magnesium</keyword>
<dbReference type="AlphaFoldDB" id="M3K4A5"/>
<dbReference type="GO" id="GO:0004662">
    <property type="term" value="F:CAAX-protein geranylgeranyltransferase activity"/>
    <property type="evidence" value="ECO:0007669"/>
    <property type="project" value="UniProtKB-EC"/>
</dbReference>
<keyword evidence="7" id="KW-0677">Repeat</keyword>
<keyword evidence="6 14" id="KW-0808">Transferase</keyword>
<evidence type="ECO:0000256" key="6">
    <source>
        <dbReference type="ARBA" id="ARBA00022679"/>
    </source>
</evidence>
<evidence type="ECO:0000256" key="11">
    <source>
        <dbReference type="ARBA" id="ARBA00042436"/>
    </source>
</evidence>
<keyword evidence="5" id="KW-0637">Prenyltransferase</keyword>
<dbReference type="PANTHER" id="PTHR11129">
    <property type="entry name" value="PROTEIN FARNESYLTRANSFERASE ALPHA SUBUNIT/RAB GERANYLGERANYL TRANSFERASE ALPHA SUBUNIT"/>
    <property type="match status" value="1"/>
</dbReference>
<dbReference type="eggNOG" id="KOG0530">
    <property type="taxonomic scope" value="Eukaryota"/>
</dbReference>
<comment type="cofactor">
    <cofactor evidence="1">
        <name>Mg(2+)</name>
        <dbReference type="ChEBI" id="CHEBI:18420"/>
    </cofactor>
</comment>
<evidence type="ECO:0000256" key="3">
    <source>
        <dbReference type="ARBA" id="ARBA00012700"/>
    </source>
</evidence>
<sequence length="306" mass="36327">MSDESYDFSDITPVKINTEEPQLCQILYDDEYKQTMGILLSLMQKQEYSERSLYMTGLGIEQLASHYSIWIYRYNILKNLPDKDLNEELDWCEEIALDNEKNYQIWNYRQLIIKLILDRSQSFDPHKEFPIMEAMLDADAKNHHVWSYRKWLVENFDLYNDAKELAFVEKLIDGDLKNNSAWSHRFFLLFSRKHLTADKTIDDELVYVKGKIVQCPQNASTWNYLLGMYERFNGPITELEEFSSQFVDLENDKVTSSFALETLAKVYKAQGKFEKSEELYSSLKDKYDPIRANFWDYEISQISKVK</sequence>
<evidence type="ECO:0000313" key="15">
    <source>
        <dbReference type="Proteomes" id="UP000011777"/>
    </source>
</evidence>
<accession>M3K4A5</accession>
<dbReference type="EC" id="2.5.1.59" evidence="3"/>
<dbReference type="OrthoDB" id="272289at2759"/>
<evidence type="ECO:0000256" key="12">
    <source>
        <dbReference type="ARBA" id="ARBA00043086"/>
    </source>
</evidence>
<evidence type="ECO:0000256" key="9">
    <source>
        <dbReference type="ARBA" id="ARBA00040965"/>
    </source>
</evidence>
<name>M3K4A5_CANMX</name>
<dbReference type="GO" id="GO:0004660">
    <property type="term" value="F:protein farnesyltransferase activity"/>
    <property type="evidence" value="ECO:0007669"/>
    <property type="project" value="UniProtKB-EC"/>
</dbReference>
<dbReference type="InterPro" id="IPR002088">
    <property type="entry name" value="Prenyl_trans_a"/>
</dbReference>
<dbReference type="EMBL" id="AOGT01000592">
    <property type="protein sequence ID" value="EMG49574.1"/>
    <property type="molecule type" value="Genomic_DNA"/>
</dbReference>
<evidence type="ECO:0000256" key="1">
    <source>
        <dbReference type="ARBA" id="ARBA00001946"/>
    </source>
</evidence>
<dbReference type="Proteomes" id="UP000011777">
    <property type="component" value="Unassembled WGS sequence"/>
</dbReference>
<dbReference type="PANTHER" id="PTHR11129:SF1">
    <property type="entry name" value="PROTEIN FARNESYLTRANSFERASE_GERANYLGERANYLTRANSFERASE TYPE-1 SUBUNIT ALPHA"/>
    <property type="match status" value="1"/>
</dbReference>
<keyword evidence="15" id="KW-1185">Reference proteome</keyword>
<evidence type="ECO:0000256" key="2">
    <source>
        <dbReference type="ARBA" id="ARBA00006734"/>
    </source>
</evidence>
<evidence type="ECO:0000256" key="7">
    <source>
        <dbReference type="ARBA" id="ARBA00022737"/>
    </source>
</evidence>
<evidence type="ECO:0000256" key="5">
    <source>
        <dbReference type="ARBA" id="ARBA00022602"/>
    </source>
</evidence>
<dbReference type="HOGENOM" id="CLU_026582_1_0_1"/>
<evidence type="ECO:0000256" key="8">
    <source>
        <dbReference type="ARBA" id="ARBA00022842"/>
    </source>
</evidence>
<dbReference type="GO" id="GO:0005953">
    <property type="term" value="C:CAAX-protein geranylgeranyltransferase complex"/>
    <property type="evidence" value="ECO:0007669"/>
    <property type="project" value="TreeGrafter"/>
</dbReference>
<dbReference type="STRING" id="1245528.M3K4A5"/>
<evidence type="ECO:0000313" key="14">
    <source>
        <dbReference type="EMBL" id="EMG49574.1"/>
    </source>
</evidence>
<gene>
    <name evidence="14" type="ORF">G210_5619</name>
</gene>
<dbReference type="EC" id="2.5.1.58" evidence="4"/>
<comment type="similarity">
    <text evidence="2">Belongs to the protein prenyltransferase subunit alpha family.</text>
</comment>
<evidence type="ECO:0000256" key="13">
    <source>
        <dbReference type="ARBA" id="ARBA00043219"/>
    </source>
</evidence>
<reference evidence="14 15" key="1">
    <citation type="submission" date="2013-02" db="EMBL/GenBank/DDBJ databases">
        <title>Genome sequence of Candida maltosa Xu316, a potential industrial strain for xylitol and ethanol production.</title>
        <authorList>
            <person name="Yu J."/>
            <person name="Wang Q."/>
            <person name="Geng X."/>
            <person name="Bao W."/>
            <person name="He P."/>
            <person name="Cai J."/>
        </authorList>
    </citation>
    <scope>NUCLEOTIDE SEQUENCE [LARGE SCALE GENOMIC DNA]</scope>
    <source>
        <strain evidence="15">Xu316</strain>
    </source>
</reference>
<evidence type="ECO:0000256" key="10">
    <source>
        <dbReference type="ARBA" id="ARBA00041392"/>
    </source>
</evidence>
<organism evidence="14 15">
    <name type="scientific">Candida maltosa (strain Xu316)</name>
    <name type="common">Yeast</name>
    <dbReference type="NCBI Taxonomy" id="1245528"/>
    <lineage>
        <taxon>Eukaryota</taxon>
        <taxon>Fungi</taxon>
        <taxon>Dikarya</taxon>
        <taxon>Ascomycota</taxon>
        <taxon>Saccharomycotina</taxon>
        <taxon>Pichiomycetes</taxon>
        <taxon>Debaryomycetaceae</taxon>
        <taxon>Candida/Lodderomyces clade</taxon>
        <taxon>Candida</taxon>
    </lineage>
</organism>
<proteinExistence type="inferred from homology"/>
<dbReference type="SUPFAM" id="SSF48439">
    <property type="entry name" value="Protein prenylyltransferase"/>
    <property type="match status" value="1"/>
</dbReference>
<dbReference type="Gene3D" id="1.25.40.120">
    <property type="entry name" value="Protein prenylyltransferase"/>
    <property type="match status" value="1"/>
</dbReference>
<dbReference type="Pfam" id="PF01239">
    <property type="entry name" value="PPTA"/>
    <property type="match status" value="3"/>
</dbReference>
<protein>
    <recommendedName>
        <fullName evidence="9">Protein farnesyltransferase/geranylgeranyltransferase type-1 subunit alpha</fullName>
        <ecNumber evidence="4">2.5.1.58</ecNumber>
        <ecNumber evidence="3">2.5.1.59</ecNumber>
    </recommendedName>
    <alternativeName>
        <fullName evidence="12">CAAX farnesyltransferase subunit alpha</fullName>
    </alternativeName>
    <alternativeName>
        <fullName evidence="11">FTase-alpha</fullName>
    </alternativeName>
    <alternativeName>
        <fullName evidence="10">Ras proteins prenyltransferase subunit alpha</fullName>
    </alternativeName>
    <alternativeName>
        <fullName evidence="13">Type I protein geranyl-geranyltransferase subunit alpha</fullName>
    </alternativeName>
</protein>
<dbReference type="PROSITE" id="PS51147">
    <property type="entry name" value="PFTA"/>
    <property type="match status" value="5"/>
</dbReference>
<dbReference type="OMA" id="HRHTIID"/>
<comment type="caution">
    <text evidence="14">The sequence shown here is derived from an EMBL/GenBank/DDBJ whole genome shotgun (WGS) entry which is preliminary data.</text>
</comment>